<evidence type="ECO:0000256" key="2">
    <source>
        <dbReference type="SAM" id="MobiDB-lite"/>
    </source>
</evidence>
<evidence type="ECO:0000313" key="5">
    <source>
        <dbReference type="Proteomes" id="UP001431235"/>
    </source>
</evidence>
<feature type="compositionally biased region" description="Low complexity" evidence="2">
    <location>
        <begin position="7"/>
        <end position="20"/>
    </location>
</feature>
<dbReference type="Pfam" id="PF01035">
    <property type="entry name" value="DNA_binding_1"/>
    <property type="match status" value="1"/>
</dbReference>
<keyword evidence="5" id="KW-1185">Reference proteome</keyword>
<sequence length="154" mass="16090">MVVRRNAAASRAGAPAGQPAEARVRDRGTPPQGSPDAHARILAVIHGIPAGQVMGYGAVAAKAGLPGRARLVARMLAGNADPALPWHRVLRADGRVALPEGSAGWHEQCRRLRAEGVEVDRGRVRRPAPAADLDAEIWGPVDGPGGPRGGRPRR</sequence>
<evidence type="ECO:0000313" key="4">
    <source>
        <dbReference type="EMBL" id="MCL7713551.1"/>
    </source>
</evidence>
<dbReference type="InterPro" id="IPR036388">
    <property type="entry name" value="WH-like_DNA-bd_sf"/>
</dbReference>
<feature type="compositionally biased region" description="Gly residues" evidence="2">
    <location>
        <begin position="142"/>
        <end position="154"/>
    </location>
</feature>
<organism evidence="4 5">
    <name type="scientific">Stenotrophomonas mori</name>
    <dbReference type="NCBI Taxonomy" id="2871096"/>
    <lineage>
        <taxon>Bacteria</taxon>
        <taxon>Pseudomonadati</taxon>
        <taxon>Pseudomonadota</taxon>
        <taxon>Gammaproteobacteria</taxon>
        <taxon>Lysobacterales</taxon>
        <taxon>Lysobacteraceae</taxon>
        <taxon>Stenotrophomonas</taxon>
    </lineage>
</organism>
<dbReference type="Proteomes" id="UP001431235">
    <property type="component" value="Unassembled WGS sequence"/>
</dbReference>
<dbReference type="InterPro" id="IPR052520">
    <property type="entry name" value="ATL_DNA_repair"/>
</dbReference>
<evidence type="ECO:0000256" key="1">
    <source>
        <dbReference type="ARBA" id="ARBA00022763"/>
    </source>
</evidence>
<gene>
    <name evidence="4" type="ORF">K5L01_02605</name>
</gene>
<evidence type="ECO:0000259" key="3">
    <source>
        <dbReference type="Pfam" id="PF01035"/>
    </source>
</evidence>
<feature type="domain" description="Methylated-DNA-[protein]-cysteine S-methyltransferase DNA binding" evidence="3">
    <location>
        <begin position="38"/>
        <end position="117"/>
    </location>
</feature>
<feature type="region of interest" description="Disordered" evidence="2">
    <location>
        <begin position="127"/>
        <end position="154"/>
    </location>
</feature>
<comment type="caution">
    <text evidence="4">The sequence shown here is derived from an EMBL/GenBank/DDBJ whole genome shotgun (WGS) entry which is preliminary data.</text>
</comment>
<dbReference type="PANTHER" id="PTHR42942">
    <property type="entry name" value="6-O-METHYLGUANINE DNA METHYLTRANSFERASE"/>
    <property type="match status" value="1"/>
</dbReference>
<dbReference type="InterPro" id="IPR014048">
    <property type="entry name" value="MethylDNA_cys_MeTrfase_DNA-bd"/>
</dbReference>
<keyword evidence="1" id="KW-0227">DNA damage</keyword>
<proteinExistence type="predicted"/>
<dbReference type="RefSeq" id="WP_425603815.1">
    <property type="nucleotide sequence ID" value="NZ_JAIKTS010000001.1"/>
</dbReference>
<dbReference type="EMBL" id="JAIKTS010000001">
    <property type="protein sequence ID" value="MCL7713551.1"/>
    <property type="molecule type" value="Genomic_DNA"/>
</dbReference>
<dbReference type="SUPFAM" id="SSF46767">
    <property type="entry name" value="Methylated DNA-protein cysteine methyltransferase, C-terminal domain"/>
    <property type="match status" value="1"/>
</dbReference>
<accession>A0ABT0SE19</accession>
<dbReference type="PANTHER" id="PTHR42942:SF1">
    <property type="entry name" value="ALKYLTRANSFERASE-LIKE PROTEIN 1"/>
    <property type="match status" value="1"/>
</dbReference>
<reference evidence="4 5" key="1">
    <citation type="submission" date="2021-08" db="EMBL/GenBank/DDBJ databases">
        <title>Novel members of of the genus Stenotrophomonas from differernt environment.</title>
        <authorList>
            <person name="Deng Y."/>
        </authorList>
    </citation>
    <scope>NUCLEOTIDE SEQUENCE [LARGE SCALE GENOMIC DNA]</scope>
    <source>
        <strain evidence="4 5">CPCC 101365</strain>
    </source>
</reference>
<dbReference type="InterPro" id="IPR036217">
    <property type="entry name" value="MethylDNA_cys_MeTrfase_DNAb"/>
</dbReference>
<protein>
    <submittedName>
        <fullName evidence="4">MGMT family protein</fullName>
    </submittedName>
</protein>
<feature type="region of interest" description="Disordered" evidence="2">
    <location>
        <begin position="1"/>
        <end position="36"/>
    </location>
</feature>
<dbReference type="Gene3D" id="1.10.10.10">
    <property type="entry name" value="Winged helix-like DNA-binding domain superfamily/Winged helix DNA-binding domain"/>
    <property type="match status" value="1"/>
</dbReference>
<dbReference type="CDD" id="cd06445">
    <property type="entry name" value="ATase"/>
    <property type="match status" value="1"/>
</dbReference>
<name>A0ABT0SE19_9GAMM</name>